<evidence type="ECO:0000256" key="7">
    <source>
        <dbReference type="RuleBase" id="RU000461"/>
    </source>
</evidence>
<dbReference type="Proteomes" id="UP000275385">
    <property type="component" value="Unassembled WGS sequence"/>
</dbReference>
<evidence type="ECO:0008006" key="11">
    <source>
        <dbReference type="Google" id="ProtNLM"/>
    </source>
</evidence>
<feature type="binding site" description="axial binding residue" evidence="6">
    <location>
        <position position="490"/>
    </location>
    <ligand>
        <name>heme</name>
        <dbReference type="ChEBI" id="CHEBI:30413"/>
    </ligand>
    <ligandPart>
        <name>Fe</name>
        <dbReference type="ChEBI" id="CHEBI:18248"/>
    </ligandPart>
</feature>
<keyword evidence="4 6" id="KW-0479">Metal-binding</keyword>
<comment type="similarity">
    <text evidence="2 7">Belongs to the cytochrome P450 family.</text>
</comment>
<feature type="region of interest" description="Disordered" evidence="8">
    <location>
        <begin position="442"/>
        <end position="466"/>
    </location>
</feature>
<dbReference type="InterPro" id="IPR036396">
    <property type="entry name" value="Cyt_P450_sf"/>
</dbReference>
<evidence type="ECO:0000256" key="3">
    <source>
        <dbReference type="ARBA" id="ARBA00022617"/>
    </source>
</evidence>
<dbReference type="STRING" id="177199.A0A420YCR4"/>
<evidence type="ECO:0000256" key="4">
    <source>
        <dbReference type="ARBA" id="ARBA00022723"/>
    </source>
</evidence>
<dbReference type="OrthoDB" id="1470350at2759"/>
<dbReference type="PANTHER" id="PTHR24305:SF166">
    <property type="entry name" value="CYTOCHROME P450 12A4, MITOCHONDRIAL-RELATED"/>
    <property type="match status" value="1"/>
</dbReference>
<evidence type="ECO:0000256" key="6">
    <source>
        <dbReference type="PIRSR" id="PIRSR602401-1"/>
    </source>
</evidence>
<evidence type="ECO:0000256" key="1">
    <source>
        <dbReference type="ARBA" id="ARBA00001971"/>
    </source>
</evidence>
<reference evidence="9 10" key="1">
    <citation type="submission" date="2018-08" db="EMBL/GenBank/DDBJ databases">
        <title>Draft genome of the lignicolous fungus Coniochaeta pulveracea.</title>
        <authorList>
            <person name="Borstlap C.J."/>
            <person name="De Witt R.N."/>
            <person name="Botha A."/>
            <person name="Volschenk H."/>
        </authorList>
    </citation>
    <scope>NUCLEOTIDE SEQUENCE [LARGE SCALE GENOMIC DNA]</scope>
    <source>
        <strain evidence="9 10">CAB683</strain>
    </source>
</reference>
<evidence type="ECO:0000313" key="9">
    <source>
        <dbReference type="EMBL" id="RKU45691.1"/>
    </source>
</evidence>
<protein>
    <recommendedName>
        <fullName evidence="11">Cytochrome P450-dit2</fullName>
    </recommendedName>
</protein>
<gene>
    <name evidence="9" type="ORF">DL546_006506</name>
</gene>
<dbReference type="InterPro" id="IPR050121">
    <property type="entry name" value="Cytochrome_P450_monoxygenase"/>
</dbReference>
<evidence type="ECO:0000256" key="5">
    <source>
        <dbReference type="ARBA" id="ARBA00023004"/>
    </source>
</evidence>
<dbReference type="GO" id="GO:0020037">
    <property type="term" value="F:heme binding"/>
    <property type="evidence" value="ECO:0007669"/>
    <property type="project" value="InterPro"/>
</dbReference>
<dbReference type="PROSITE" id="PS00086">
    <property type="entry name" value="CYTOCHROME_P450"/>
    <property type="match status" value="1"/>
</dbReference>
<dbReference type="GO" id="GO:0005506">
    <property type="term" value="F:iron ion binding"/>
    <property type="evidence" value="ECO:0007669"/>
    <property type="project" value="InterPro"/>
</dbReference>
<dbReference type="InterPro" id="IPR017972">
    <property type="entry name" value="Cyt_P450_CS"/>
</dbReference>
<dbReference type="InterPro" id="IPR001128">
    <property type="entry name" value="Cyt_P450"/>
</dbReference>
<keyword evidence="7" id="KW-0503">Monooxygenase</keyword>
<dbReference type="EMBL" id="QVQW01000019">
    <property type="protein sequence ID" value="RKU45691.1"/>
    <property type="molecule type" value="Genomic_DNA"/>
</dbReference>
<keyword evidence="7" id="KW-0560">Oxidoreductase</keyword>
<dbReference type="PANTHER" id="PTHR24305">
    <property type="entry name" value="CYTOCHROME P450"/>
    <property type="match status" value="1"/>
</dbReference>
<dbReference type="GO" id="GO:0016705">
    <property type="term" value="F:oxidoreductase activity, acting on paired donors, with incorporation or reduction of molecular oxygen"/>
    <property type="evidence" value="ECO:0007669"/>
    <property type="project" value="InterPro"/>
</dbReference>
<accession>A0A420YCR4</accession>
<dbReference type="CDD" id="cd11070">
    <property type="entry name" value="CYP56-like"/>
    <property type="match status" value="1"/>
</dbReference>
<keyword evidence="10" id="KW-1185">Reference proteome</keyword>
<comment type="cofactor">
    <cofactor evidence="1 6">
        <name>heme</name>
        <dbReference type="ChEBI" id="CHEBI:30413"/>
    </cofactor>
</comment>
<sequence>MTSWIWLPMIKLLPKSWWEKWLFILHQNWEYHAGSAAFKPLGETFIVVAWNKISMHTANAELIHDVAMRREIFPKDTADYQVLQMFGQNVLASEGQIWRMHRKVTAASFNEKNAAHTFGEAIRQTKGMIAKWLGPDGTGNKTITTVEHDAMTLALNIIGAIGFGLRLLWPGQVMPNDVDPKLAKYGSLDPPPGHTLTFPQALELTLQKILALLIVPWSLLKALPFKWAKVASEAKDEYLAYMDDFLKDKMAEVQQGEQIKEGMDIMGQLVRSKYGKGSENGGSLSDSDIIGNAFIMIVAGHETTANTLHFILLELATNPAAQRALQTDIDSIFDRGSDPSTWNYESSINAMLASRLGATMNEILRLMPAVVGIPKEVSPVHGDQIVSIDGEKHLLPAGMSIILSSVGAQRNERYWPTRPSKIVPGKPHDLDDFDPERWYRSSAASNTGKEEVNGADTEDYGGFQGPDTSASLYRPVRGSFIAFSDGPRACLGRRIAQVEMLAAMATIFQSYSLELAVDEWASDEEVAKMNDEDKKGVYKLAQDKSRETIRKATTILTLGLHGKSSVPVRLVRRGEERFVHVVDLEE</sequence>
<dbReference type="InterPro" id="IPR002401">
    <property type="entry name" value="Cyt_P450_E_grp-I"/>
</dbReference>
<dbReference type="GO" id="GO:0004497">
    <property type="term" value="F:monooxygenase activity"/>
    <property type="evidence" value="ECO:0007669"/>
    <property type="project" value="UniProtKB-KW"/>
</dbReference>
<evidence type="ECO:0000256" key="2">
    <source>
        <dbReference type="ARBA" id="ARBA00010617"/>
    </source>
</evidence>
<dbReference type="PRINTS" id="PR00463">
    <property type="entry name" value="EP450I"/>
</dbReference>
<dbReference type="PRINTS" id="PR00385">
    <property type="entry name" value="P450"/>
</dbReference>
<keyword evidence="5 6" id="KW-0408">Iron</keyword>
<evidence type="ECO:0000256" key="8">
    <source>
        <dbReference type="SAM" id="MobiDB-lite"/>
    </source>
</evidence>
<dbReference type="Pfam" id="PF00067">
    <property type="entry name" value="p450"/>
    <property type="match status" value="1"/>
</dbReference>
<dbReference type="Gene3D" id="1.10.630.10">
    <property type="entry name" value="Cytochrome P450"/>
    <property type="match status" value="1"/>
</dbReference>
<evidence type="ECO:0000313" key="10">
    <source>
        <dbReference type="Proteomes" id="UP000275385"/>
    </source>
</evidence>
<organism evidence="9 10">
    <name type="scientific">Coniochaeta pulveracea</name>
    <dbReference type="NCBI Taxonomy" id="177199"/>
    <lineage>
        <taxon>Eukaryota</taxon>
        <taxon>Fungi</taxon>
        <taxon>Dikarya</taxon>
        <taxon>Ascomycota</taxon>
        <taxon>Pezizomycotina</taxon>
        <taxon>Sordariomycetes</taxon>
        <taxon>Sordariomycetidae</taxon>
        <taxon>Coniochaetales</taxon>
        <taxon>Coniochaetaceae</taxon>
        <taxon>Coniochaeta</taxon>
    </lineage>
</organism>
<name>A0A420YCR4_9PEZI</name>
<keyword evidence="3 6" id="KW-0349">Heme</keyword>
<dbReference type="SUPFAM" id="SSF48264">
    <property type="entry name" value="Cytochrome P450"/>
    <property type="match status" value="1"/>
</dbReference>
<proteinExistence type="inferred from homology"/>
<dbReference type="AlphaFoldDB" id="A0A420YCR4"/>
<comment type="caution">
    <text evidence="9">The sequence shown here is derived from an EMBL/GenBank/DDBJ whole genome shotgun (WGS) entry which is preliminary data.</text>
</comment>